<accession>A0A6D2JC25</accession>
<comment type="caution">
    <text evidence="1">The sequence shown here is derived from an EMBL/GenBank/DDBJ whole genome shotgun (WGS) entry which is preliminary data.</text>
</comment>
<sequence>MWEESPQARPCDKGSPDSCAEFPGEAILRGSVSSFARWVSYLRGGRSVWREESGVLCPPSGVVLWSLPSALVEEDFVRSGPPGGCGGFEDVFPPSVNPRDDFPSSGFCQRQRQRGFRLAGEVAHSAVNLDSSHR</sequence>
<gene>
    <name evidence="1" type="ORF">MERR_LOCUS23857</name>
</gene>
<organism evidence="1 2">
    <name type="scientific">Microthlaspi erraticum</name>
    <dbReference type="NCBI Taxonomy" id="1685480"/>
    <lineage>
        <taxon>Eukaryota</taxon>
        <taxon>Viridiplantae</taxon>
        <taxon>Streptophyta</taxon>
        <taxon>Embryophyta</taxon>
        <taxon>Tracheophyta</taxon>
        <taxon>Spermatophyta</taxon>
        <taxon>Magnoliopsida</taxon>
        <taxon>eudicotyledons</taxon>
        <taxon>Gunneridae</taxon>
        <taxon>Pentapetalae</taxon>
        <taxon>rosids</taxon>
        <taxon>malvids</taxon>
        <taxon>Brassicales</taxon>
        <taxon>Brassicaceae</taxon>
        <taxon>Coluteocarpeae</taxon>
        <taxon>Microthlaspi</taxon>
    </lineage>
</organism>
<reference evidence="1" key="1">
    <citation type="submission" date="2020-01" db="EMBL/GenBank/DDBJ databases">
        <authorList>
            <person name="Mishra B."/>
        </authorList>
    </citation>
    <scope>NUCLEOTIDE SEQUENCE [LARGE SCALE GENOMIC DNA]</scope>
</reference>
<evidence type="ECO:0000313" key="1">
    <source>
        <dbReference type="EMBL" id="CAA7036622.1"/>
    </source>
</evidence>
<dbReference type="Proteomes" id="UP000467841">
    <property type="component" value="Unassembled WGS sequence"/>
</dbReference>
<name>A0A6D2JC25_9BRAS</name>
<keyword evidence="2" id="KW-1185">Reference proteome</keyword>
<protein>
    <submittedName>
        <fullName evidence="1">Uncharacterized protein</fullName>
    </submittedName>
</protein>
<dbReference type="AlphaFoldDB" id="A0A6D2JC25"/>
<proteinExistence type="predicted"/>
<evidence type="ECO:0000313" key="2">
    <source>
        <dbReference type="Proteomes" id="UP000467841"/>
    </source>
</evidence>
<dbReference type="EMBL" id="CACVBM020001163">
    <property type="protein sequence ID" value="CAA7036622.1"/>
    <property type="molecule type" value="Genomic_DNA"/>
</dbReference>